<evidence type="ECO:0000313" key="1">
    <source>
        <dbReference type="EMBL" id="KKK85939.1"/>
    </source>
</evidence>
<comment type="caution">
    <text evidence="1">The sequence shown here is derived from an EMBL/GenBank/DDBJ whole genome shotgun (WGS) entry which is preliminary data.</text>
</comment>
<organism evidence="1">
    <name type="scientific">marine sediment metagenome</name>
    <dbReference type="NCBI Taxonomy" id="412755"/>
    <lineage>
        <taxon>unclassified sequences</taxon>
        <taxon>metagenomes</taxon>
        <taxon>ecological metagenomes</taxon>
    </lineage>
</organism>
<accession>A0A0F9B5Q3</accession>
<proteinExistence type="predicted"/>
<name>A0A0F9B5Q3_9ZZZZ</name>
<dbReference type="AlphaFoldDB" id="A0A0F9B5Q3"/>
<sequence length="175" mass="19071">GDSAGVAGYSLGVRKDPKVFKCGEFLLGYTSSFRMGQILRYYLRPETPKEGQAAFEYMVCVFVPAVRKLLDEHGYLIDKNGREEIGTFLVGWRGSLFTVEDDLQVAELAAPYAACGCGHDLALGSLCTTEQLTGLTARDRLMMALEAAESFSAGVRGPFVVLKTEPKSFLQKATP</sequence>
<gene>
    <name evidence="1" type="ORF">LCGC14_2768260</name>
</gene>
<dbReference type="EMBL" id="LAZR01051078">
    <property type="protein sequence ID" value="KKK85939.1"/>
    <property type="molecule type" value="Genomic_DNA"/>
</dbReference>
<reference evidence="1" key="1">
    <citation type="journal article" date="2015" name="Nature">
        <title>Complex archaea that bridge the gap between prokaryotes and eukaryotes.</title>
        <authorList>
            <person name="Spang A."/>
            <person name="Saw J.H."/>
            <person name="Jorgensen S.L."/>
            <person name="Zaremba-Niedzwiedzka K."/>
            <person name="Martijn J."/>
            <person name="Lind A.E."/>
            <person name="van Eijk R."/>
            <person name="Schleper C."/>
            <person name="Guy L."/>
            <person name="Ettema T.J."/>
        </authorList>
    </citation>
    <scope>NUCLEOTIDE SEQUENCE</scope>
</reference>
<feature type="non-terminal residue" evidence="1">
    <location>
        <position position="1"/>
    </location>
</feature>
<protein>
    <submittedName>
        <fullName evidence="1">Uncharacterized protein</fullName>
    </submittedName>
</protein>